<dbReference type="EMBL" id="SDPT01000001">
    <property type="protein sequence ID" value="RXZ35158.1"/>
    <property type="molecule type" value="Genomic_DNA"/>
</dbReference>
<sequence>MRYFFHINDGKDLRDSVGVEFASTHEARLQAVQTAGALIADNAHQFWAAEEWSMVVTDADNLILFMLTFNGTMAPAAEQLIRLPQHFLPQIGIPRSGA</sequence>
<dbReference type="Proteomes" id="UP000292347">
    <property type="component" value="Unassembled WGS sequence"/>
</dbReference>
<reference evidence="2 3" key="1">
    <citation type="submission" date="2019-01" db="EMBL/GenBank/DDBJ databases">
        <title>Sphingomonas mucosissima sp. nov. and Sphingomonas desiccabilis sp. nov., from biological soil crusts in the Colorado Plateau, USA.</title>
        <authorList>
            <person name="Zhu D."/>
        </authorList>
    </citation>
    <scope>NUCLEOTIDE SEQUENCE [LARGE SCALE GENOMIC DNA]</scope>
    <source>
        <strain evidence="2 3">CP1D</strain>
    </source>
</reference>
<dbReference type="Pfam" id="PF21834">
    <property type="entry name" value="DUF6894"/>
    <property type="match status" value="1"/>
</dbReference>
<evidence type="ECO:0000313" key="2">
    <source>
        <dbReference type="EMBL" id="RXZ35158.1"/>
    </source>
</evidence>
<accession>A0A4Q2J050</accession>
<dbReference type="RefSeq" id="WP_129340932.1">
    <property type="nucleotide sequence ID" value="NZ_JACIDD010000001.1"/>
</dbReference>
<dbReference type="OrthoDB" id="7575967at2"/>
<comment type="caution">
    <text evidence="2">The sequence shown here is derived from an EMBL/GenBank/DDBJ whole genome shotgun (WGS) entry which is preliminary data.</text>
</comment>
<dbReference type="InterPro" id="IPR054189">
    <property type="entry name" value="DUF6894"/>
</dbReference>
<dbReference type="AlphaFoldDB" id="A0A4Q2J050"/>
<name>A0A4Q2J050_9SPHN</name>
<feature type="domain" description="DUF6894" evidence="1">
    <location>
        <begin position="2"/>
        <end position="69"/>
    </location>
</feature>
<proteinExistence type="predicted"/>
<evidence type="ECO:0000313" key="3">
    <source>
        <dbReference type="Proteomes" id="UP000292347"/>
    </source>
</evidence>
<keyword evidence="3" id="KW-1185">Reference proteome</keyword>
<evidence type="ECO:0000259" key="1">
    <source>
        <dbReference type="Pfam" id="PF21834"/>
    </source>
</evidence>
<protein>
    <recommendedName>
        <fullName evidence="1">DUF6894 domain-containing protein</fullName>
    </recommendedName>
</protein>
<gene>
    <name evidence="2" type="ORF">EO081_05845</name>
</gene>
<organism evidence="2 3">
    <name type="scientific">Sphingomonas desiccabilis</name>
    <dbReference type="NCBI Taxonomy" id="429134"/>
    <lineage>
        <taxon>Bacteria</taxon>
        <taxon>Pseudomonadati</taxon>
        <taxon>Pseudomonadota</taxon>
        <taxon>Alphaproteobacteria</taxon>
        <taxon>Sphingomonadales</taxon>
        <taxon>Sphingomonadaceae</taxon>
        <taxon>Sphingomonas</taxon>
    </lineage>
</organism>